<accession>A0A4X1TLD4</accession>
<feature type="compositionally biased region" description="Basic and acidic residues" evidence="7">
    <location>
        <begin position="87"/>
        <end position="97"/>
    </location>
</feature>
<evidence type="ECO:0000313" key="8">
    <source>
        <dbReference type="Ensembl" id="ENSSSCP00070017717.1"/>
    </source>
</evidence>
<feature type="region of interest" description="Disordered" evidence="7">
    <location>
        <begin position="1"/>
        <end position="24"/>
    </location>
</feature>
<keyword evidence="3" id="KW-0268">Exocytosis</keyword>
<proteinExistence type="inferred from homology"/>
<keyword evidence="2" id="KW-0813">Transport</keyword>
<evidence type="ECO:0000256" key="6">
    <source>
        <dbReference type="ARBA" id="ARBA00034103"/>
    </source>
</evidence>
<dbReference type="InterPro" id="IPR008849">
    <property type="entry name" value="Synaphin"/>
</dbReference>
<dbReference type="GO" id="GO:0006836">
    <property type="term" value="P:neurotransmitter transport"/>
    <property type="evidence" value="ECO:0007669"/>
    <property type="project" value="UniProtKB-KW"/>
</dbReference>
<feature type="region of interest" description="Disordered" evidence="7">
    <location>
        <begin position="38"/>
        <end position="61"/>
    </location>
</feature>
<dbReference type="Pfam" id="PF05835">
    <property type="entry name" value="Synaphin"/>
    <property type="match status" value="1"/>
</dbReference>
<evidence type="ECO:0000256" key="7">
    <source>
        <dbReference type="SAM" id="MobiDB-lite"/>
    </source>
</evidence>
<keyword evidence="5" id="KW-0770">Synapse</keyword>
<keyword evidence="4" id="KW-0532">Neurotransmitter transport</keyword>
<comment type="subcellular location">
    <subcellularLocation>
        <location evidence="6">Synapse</location>
    </subcellularLocation>
</comment>
<dbReference type="PANTHER" id="PTHR16705:SF5">
    <property type="entry name" value="COMPLEXIN-3"/>
    <property type="match status" value="1"/>
</dbReference>
<evidence type="ECO:0000256" key="3">
    <source>
        <dbReference type="ARBA" id="ARBA00022483"/>
    </source>
</evidence>
<dbReference type="CDD" id="cd22809">
    <property type="entry name" value="Complexin_NTD_CPLX_III_IV"/>
    <property type="match status" value="1"/>
</dbReference>
<dbReference type="Proteomes" id="UP000314985">
    <property type="component" value="Chromosome 7"/>
</dbReference>
<comment type="similarity">
    <text evidence="1">Belongs to the complexin/synaphin family.</text>
</comment>
<evidence type="ECO:0000313" key="9">
    <source>
        <dbReference type="Proteomes" id="UP000314985"/>
    </source>
</evidence>
<reference evidence="8" key="2">
    <citation type="submission" date="2025-08" db="UniProtKB">
        <authorList>
            <consortium name="Ensembl"/>
        </authorList>
    </citation>
    <scope>IDENTIFICATION</scope>
</reference>
<dbReference type="GO" id="GO:0019905">
    <property type="term" value="F:syntaxin binding"/>
    <property type="evidence" value="ECO:0007669"/>
    <property type="project" value="InterPro"/>
</dbReference>
<protein>
    <recommendedName>
        <fullName evidence="10">Complexin 3</fullName>
    </recommendedName>
</protein>
<reference evidence="8 9" key="1">
    <citation type="submission" date="2017-08" db="EMBL/GenBank/DDBJ databases">
        <title>USMARCv1.0.</title>
        <authorList>
            <person name="Hannum G.I."/>
            <person name="Koren S."/>
            <person name="Schroeder S.G."/>
            <person name="Chin S.C."/>
            <person name="Nonneman D.J."/>
            <person name="Becker S.A."/>
            <person name="Rosen B.D."/>
            <person name="Bickhart D.M."/>
            <person name="Putnam N.H."/>
            <person name="Green R.E."/>
            <person name="Tuggle C.K."/>
            <person name="Liu H."/>
            <person name="Rohrer G.A."/>
            <person name="Warr A."/>
            <person name="Hall R."/>
            <person name="Kim K."/>
            <person name="Hume D.A."/>
            <person name="Talbot R."/>
            <person name="Chow W."/>
            <person name="Howe K."/>
            <person name="Schwartz A.S."/>
            <person name="Watson M."/>
            <person name="Archibald A.L."/>
            <person name="Phillippy A.M."/>
            <person name="Smith T.P.L."/>
        </authorList>
    </citation>
    <scope>NUCLEOTIDE SEQUENCE [LARGE SCALE GENOMIC DNA]</scope>
</reference>
<evidence type="ECO:0000256" key="1">
    <source>
        <dbReference type="ARBA" id="ARBA00005396"/>
    </source>
</evidence>
<evidence type="ECO:0000256" key="5">
    <source>
        <dbReference type="ARBA" id="ARBA00023018"/>
    </source>
</evidence>
<sequence>MPPPPVRRGLGRWRRARAGAGGGRCRTWGACLRRELSPRPSAEVGADVPGCPARGTQRPGPAKTMAFMVKTMVGGQLKNLTGSLGGGEDKGDGDKSAAEAQGMSREEYEEYQKQLVEEKMERDAQFTQRKAERATLRSHFRDKYRLPKNETDESQIQMAGGDVELPRELAKMIEEDTEEEEERASVLGQLASLPGLDLGSLKDKAQTTLGDLKQSAEKCHVM</sequence>
<dbReference type="PANTHER" id="PTHR16705">
    <property type="entry name" value="COMPLEXIN"/>
    <property type="match status" value="1"/>
</dbReference>
<name>A0A4X1TLD4_PIG</name>
<organism evidence="8 9">
    <name type="scientific">Sus scrofa</name>
    <name type="common">Pig</name>
    <dbReference type="NCBI Taxonomy" id="9823"/>
    <lineage>
        <taxon>Eukaryota</taxon>
        <taxon>Metazoa</taxon>
        <taxon>Chordata</taxon>
        <taxon>Craniata</taxon>
        <taxon>Vertebrata</taxon>
        <taxon>Euteleostomi</taxon>
        <taxon>Mammalia</taxon>
        <taxon>Eutheria</taxon>
        <taxon>Laurasiatheria</taxon>
        <taxon>Artiodactyla</taxon>
        <taxon>Suina</taxon>
        <taxon>Suidae</taxon>
        <taxon>Sus</taxon>
    </lineage>
</organism>
<evidence type="ECO:0000256" key="4">
    <source>
        <dbReference type="ARBA" id="ARBA00022775"/>
    </source>
</evidence>
<evidence type="ECO:0008006" key="10">
    <source>
        <dbReference type="Google" id="ProtNLM"/>
    </source>
</evidence>
<feature type="region of interest" description="Disordered" evidence="7">
    <location>
        <begin position="77"/>
        <end position="106"/>
    </location>
</feature>
<dbReference type="Ensembl" id="ENSSSCT00070021426.1">
    <property type="protein sequence ID" value="ENSSSCP00070017717.1"/>
    <property type="gene ID" value="ENSSSCG00070011032.1"/>
</dbReference>
<evidence type="ECO:0000256" key="2">
    <source>
        <dbReference type="ARBA" id="ARBA00022448"/>
    </source>
</evidence>
<dbReference type="GO" id="GO:0006887">
    <property type="term" value="P:exocytosis"/>
    <property type="evidence" value="ECO:0007669"/>
    <property type="project" value="UniProtKB-KW"/>
</dbReference>
<dbReference type="GO" id="GO:0045202">
    <property type="term" value="C:synapse"/>
    <property type="evidence" value="ECO:0007669"/>
    <property type="project" value="UniProtKB-SubCell"/>
</dbReference>
<dbReference type="AlphaFoldDB" id="A0A4X1TLD4"/>